<proteinExistence type="predicted"/>
<keyword evidence="7" id="KW-0067">ATP-binding</keyword>
<dbReference type="SUPFAM" id="SSF55874">
    <property type="entry name" value="ATPase domain of HSP90 chaperone/DNA topoisomerase II/histidine kinase"/>
    <property type="match status" value="1"/>
</dbReference>
<dbReference type="AlphaFoldDB" id="H1DF47"/>
<dbReference type="PROSITE" id="PS50110">
    <property type="entry name" value="RESPONSE_REGULATORY"/>
    <property type="match status" value="1"/>
</dbReference>
<evidence type="ECO:0000256" key="5">
    <source>
        <dbReference type="ARBA" id="ARBA00022741"/>
    </source>
</evidence>
<dbReference type="eggNOG" id="COG2205">
    <property type="taxonomic scope" value="Bacteria"/>
</dbReference>
<dbReference type="InterPro" id="IPR036890">
    <property type="entry name" value="HATPase_C_sf"/>
</dbReference>
<dbReference type="EC" id="2.7.13.3" evidence="2"/>
<evidence type="ECO:0000256" key="4">
    <source>
        <dbReference type="ARBA" id="ARBA00022679"/>
    </source>
</evidence>
<dbReference type="PATRIC" id="fig|742817.3.peg.941"/>
<dbReference type="InterPro" id="IPR005467">
    <property type="entry name" value="His_kinase_dom"/>
</dbReference>
<keyword evidence="17" id="KW-1185">Reference proteome</keyword>
<dbReference type="InterPro" id="IPR003594">
    <property type="entry name" value="HATPase_dom"/>
</dbReference>
<dbReference type="Pfam" id="PF00512">
    <property type="entry name" value="HisKA"/>
    <property type="match status" value="1"/>
</dbReference>
<dbReference type="InterPro" id="IPR011006">
    <property type="entry name" value="CheY-like_superfamily"/>
</dbReference>
<keyword evidence="12" id="KW-0812">Transmembrane</keyword>
<dbReference type="Pfam" id="PF00072">
    <property type="entry name" value="Response_reg"/>
    <property type="match status" value="1"/>
</dbReference>
<reference evidence="16 17" key="1">
    <citation type="submission" date="2012-01" db="EMBL/GenBank/DDBJ databases">
        <title>The Genome Sequence of Odoribacter laneus YIT 12061.</title>
        <authorList>
            <consortium name="The Broad Institute Genome Sequencing Platform"/>
            <person name="Earl A."/>
            <person name="Ward D."/>
            <person name="Feldgarden M."/>
            <person name="Gevers D."/>
            <person name="Morotomi M."/>
            <person name="Young S.K."/>
            <person name="Zeng Q."/>
            <person name="Gargeya S."/>
            <person name="Fitzgerald M."/>
            <person name="Haas B."/>
            <person name="Abouelleil A."/>
            <person name="Alvarado L."/>
            <person name="Arachchi H.M."/>
            <person name="Berlin A."/>
            <person name="Chapman S.B."/>
            <person name="Gearin G."/>
            <person name="Goldberg J."/>
            <person name="Griggs A."/>
            <person name="Gujja S."/>
            <person name="Hansen M."/>
            <person name="Heiman D."/>
            <person name="Howarth C."/>
            <person name="Larimer J."/>
            <person name="Lui A."/>
            <person name="MacDonald P.J.P."/>
            <person name="McCowen C."/>
            <person name="Montmayeur A."/>
            <person name="Murphy C."/>
            <person name="Neiman D."/>
            <person name="Pearson M."/>
            <person name="Priest M."/>
            <person name="Roberts A."/>
            <person name="Saif S."/>
            <person name="Shea T."/>
            <person name="Sisk P."/>
            <person name="Stolte C."/>
            <person name="Sykes S."/>
            <person name="Wortman J."/>
            <person name="Nusbaum C."/>
            <person name="Birren B."/>
        </authorList>
    </citation>
    <scope>NUCLEOTIDE SEQUENCE [LARGE SCALE GENOMIC DNA]</scope>
    <source>
        <strain evidence="16 17">YIT 12061</strain>
    </source>
</reference>
<dbReference type="SUPFAM" id="SSF52172">
    <property type="entry name" value="CheY-like"/>
    <property type="match status" value="1"/>
</dbReference>
<feature type="transmembrane region" description="Helical" evidence="12">
    <location>
        <begin position="377"/>
        <end position="399"/>
    </location>
</feature>
<evidence type="ECO:0000256" key="2">
    <source>
        <dbReference type="ARBA" id="ARBA00012438"/>
    </source>
</evidence>
<evidence type="ECO:0000256" key="6">
    <source>
        <dbReference type="ARBA" id="ARBA00022777"/>
    </source>
</evidence>
<gene>
    <name evidence="16" type="ORF">HMPREF9449_00883</name>
</gene>
<dbReference type="SUPFAM" id="SSF47384">
    <property type="entry name" value="Homodimeric domain of signal transducing histidine kinase"/>
    <property type="match status" value="1"/>
</dbReference>
<evidence type="ECO:0000256" key="12">
    <source>
        <dbReference type="SAM" id="Phobius"/>
    </source>
</evidence>
<evidence type="ECO:0000259" key="13">
    <source>
        <dbReference type="PROSITE" id="PS50109"/>
    </source>
</evidence>
<name>H1DF47_9BACT</name>
<organism evidence="16 17">
    <name type="scientific">Odoribacter laneus YIT 12061</name>
    <dbReference type="NCBI Taxonomy" id="742817"/>
    <lineage>
        <taxon>Bacteria</taxon>
        <taxon>Pseudomonadati</taxon>
        <taxon>Bacteroidota</taxon>
        <taxon>Bacteroidia</taxon>
        <taxon>Bacteroidales</taxon>
        <taxon>Odoribacteraceae</taxon>
        <taxon>Odoribacter</taxon>
    </lineage>
</organism>
<keyword evidence="6" id="KW-0418">Kinase</keyword>
<feature type="domain" description="Histidine kinase" evidence="13">
    <location>
        <begin position="698"/>
        <end position="910"/>
    </location>
</feature>
<evidence type="ECO:0000256" key="7">
    <source>
        <dbReference type="ARBA" id="ARBA00022840"/>
    </source>
</evidence>
<dbReference type="InterPro" id="IPR036097">
    <property type="entry name" value="HisK_dim/P_sf"/>
</dbReference>
<dbReference type="InterPro" id="IPR000700">
    <property type="entry name" value="PAS-assoc_C"/>
</dbReference>
<dbReference type="PANTHER" id="PTHR43047">
    <property type="entry name" value="TWO-COMPONENT HISTIDINE PROTEIN KINASE"/>
    <property type="match status" value="1"/>
</dbReference>
<dbReference type="InterPro" id="IPR035965">
    <property type="entry name" value="PAS-like_dom_sf"/>
</dbReference>
<dbReference type="Gene3D" id="3.40.50.2300">
    <property type="match status" value="1"/>
</dbReference>
<keyword evidence="8" id="KW-0902">Two-component regulatory system</keyword>
<protein>
    <recommendedName>
        <fullName evidence="10">Sensory/regulatory protein RpfC</fullName>
        <ecNumber evidence="2">2.7.13.3</ecNumber>
    </recommendedName>
</protein>
<keyword evidence="12" id="KW-0472">Membrane</keyword>
<evidence type="ECO:0000259" key="14">
    <source>
        <dbReference type="PROSITE" id="PS50110"/>
    </source>
</evidence>
<dbReference type="EMBL" id="ADMC01000014">
    <property type="protein sequence ID" value="EHP49365.1"/>
    <property type="molecule type" value="Genomic_DNA"/>
</dbReference>
<dbReference type="FunFam" id="3.30.565.10:FF:000010">
    <property type="entry name" value="Sensor histidine kinase RcsC"/>
    <property type="match status" value="1"/>
</dbReference>
<feature type="modified residue" description="4-aspartylphosphate" evidence="11">
    <location>
        <position position="980"/>
    </location>
</feature>
<dbReference type="SUPFAM" id="SSF55785">
    <property type="entry name" value="PYP-like sensor domain (PAS domain)"/>
    <property type="match status" value="1"/>
</dbReference>
<feature type="domain" description="PAC" evidence="15">
    <location>
        <begin position="624"/>
        <end position="680"/>
    </location>
</feature>
<dbReference type="STRING" id="742817.HMPREF9449_00883"/>
<sequence length="1052" mass="118967">MKRSLYCGVFAFGQWYLFLLISVAFVRTAQARDNHMPNIKNDYLLVINTYTSDAPWSNAIIEPVQKWVSTERNVAVFVEHLNMLMIDNTAEFGELENSLFGKYAHKAPKGVLLLGNSTLLLKDKLRDYWGDIPIILCAEENYFGPDTAYINKSPIPKEERAPISALADDYNLTSLQTKMFPRNNVDLLRQVIPGLKEILLIGDGRYVNQQLNYDMERLMAQKYPGLKYRFLSAANMSLEELMSLLETIDVTSTGVLFSSWFEKTNIAGNSILSANSFRVIANLSVPVFALKSAVMNNSGMVGGYFYDEQAFLAHLQQTILSVLADTPPRKIPFYVPTEAKPTFSYPSMLLKGFSVEDFPQNSVFIDRPQTFFEQHKFSIILGASLIAVLLIAVFAYLYYRLHILNVLNESQRLQFETTRELTNLFDNMPVAYMKAKLLYNADGEIADMEIGQTNERFTINFARGIESDSYRGSELFGADLGPSLRLAKLAETEKRAITYTQYFSASDLYQNVVITPATQQGYVDAYYIDATELHHAQQKLDDTNHKLSMALEVASIVPWNWDLRKHKILCDVNRPVELSNVGQQVDEEKLSVPDIQYFSKIHKEDRERVEQAYNDLIGGRTNKVREEYRVVSHDQNGYKMDWVEAQAAVEKRDANGNPLTLVGSSLIITQRKKMEQELVDARDKAEESNRLKSAFLANMSHEIRTPLNAIVGFAGLLNSTDENEERNEYVKIIENNNELLLQLIGDILDLSKIEAGTLEFAEVPVDVNALLEEVTKSLQLRAETKNLTVVFKDRLPECSILTDRNRLNQVLINLITNSIKFTETGGITVGYTLQKDGLLRFYVTDTGCGIAPEKQADIFTRFVKLDNFTQGTGLGLSICKTIVNRMGGEIGVESEPGKGSTFWFTIRNVPAELNKKHVQEYTLQAVAKDQITILIAEDNISNFKLFETILKKDYRILHAWNGEEAVNLFKAHRPHIVLMDVNMPVMDGYEATAEIRKISADVPILAVTAYAYASDEQRILSQGFDGYTAKPINPHVLRSKIVDLLSTRLLLL</sequence>
<dbReference type="Gene3D" id="3.30.450.20">
    <property type="entry name" value="PAS domain"/>
    <property type="match status" value="1"/>
</dbReference>
<dbReference type="PROSITE" id="PS50109">
    <property type="entry name" value="HIS_KIN"/>
    <property type="match status" value="1"/>
</dbReference>
<dbReference type="GO" id="GO:0005524">
    <property type="term" value="F:ATP binding"/>
    <property type="evidence" value="ECO:0007669"/>
    <property type="project" value="UniProtKB-KW"/>
</dbReference>
<dbReference type="SMART" id="SM00448">
    <property type="entry name" value="REC"/>
    <property type="match status" value="1"/>
</dbReference>
<dbReference type="RefSeq" id="WP_009136031.1">
    <property type="nucleotide sequence ID" value="NZ_JH594596.1"/>
</dbReference>
<dbReference type="FunFam" id="1.10.287.130:FF:000002">
    <property type="entry name" value="Two-component osmosensing histidine kinase"/>
    <property type="match status" value="1"/>
</dbReference>
<dbReference type="PROSITE" id="PS50113">
    <property type="entry name" value="PAC"/>
    <property type="match status" value="1"/>
</dbReference>
<dbReference type="Gene3D" id="3.30.565.10">
    <property type="entry name" value="Histidine kinase-like ATPase, C-terminal domain"/>
    <property type="match status" value="1"/>
</dbReference>
<evidence type="ECO:0000256" key="11">
    <source>
        <dbReference type="PROSITE-ProRule" id="PRU00169"/>
    </source>
</evidence>
<evidence type="ECO:0000256" key="8">
    <source>
        <dbReference type="ARBA" id="ARBA00023012"/>
    </source>
</evidence>
<evidence type="ECO:0000256" key="1">
    <source>
        <dbReference type="ARBA" id="ARBA00000085"/>
    </source>
</evidence>
<dbReference type="eggNOG" id="COG3437">
    <property type="taxonomic scope" value="Bacteria"/>
</dbReference>
<dbReference type="InterPro" id="IPR001789">
    <property type="entry name" value="Sig_transdc_resp-reg_receiver"/>
</dbReference>
<dbReference type="GO" id="GO:0000155">
    <property type="term" value="F:phosphorelay sensor kinase activity"/>
    <property type="evidence" value="ECO:0007669"/>
    <property type="project" value="InterPro"/>
</dbReference>
<evidence type="ECO:0000256" key="9">
    <source>
        <dbReference type="ARBA" id="ARBA00064003"/>
    </source>
</evidence>
<evidence type="ECO:0000256" key="3">
    <source>
        <dbReference type="ARBA" id="ARBA00022553"/>
    </source>
</evidence>
<evidence type="ECO:0000259" key="15">
    <source>
        <dbReference type="PROSITE" id="PS50113"/>
    </source>
</evidence>
<dbReference type="SMART" id="SM00388">
    <property type="entry name" value="HisKA"/>
    <property type="match status" value="1"/>
</dbReference>
<comment type="caution">
    <text evidence="16">The sequence shown here is derived from an EMBL/GenBank/DDBJ whole genome shotgun (WGS) entry which is preliminary data.</text>
</comment>
<dbReference type="HOGENOM" id="CLU_000445_38_0_10"/>
<dbReference type="PRINTS" id="PR00344">
    <property type="entry name" value="BCTRLSENSOR"/>
</dbReference>
<keyword evidence="4" id="KW-0808">Transferase</keyword>
<dbReference type="SMART" id="SM00387">
    <property type="entry name" value="HATPase_c"/>
    <property type="match status" value="1"/>
</dbReference>
<evidence type="ECO:0000313" key="16">
    <source>
        <dbReference type="EMBL" id="EHP49365.1"/>
    </source>
</evidence>
<dbReference type="CDD" id="cd16922">
    <property type="entry name" value="HATPase_EvgS-ArcB-TorS-like"/>
    <property type="match status" value="1"/>
</dbReference>
<comment type="catalytic activity">
    <reaction evidence="1">
        <text>ATP + protein L-histidine = ADP + protein N-phospho-L-histidine.</text>
        <dbReference type="EC" id="2.7.13.3"/>
    </reaction>
</comment>
<keyword evidence="12" id="KW-1133">Transmembrane helix</keyword>
<keyword evidence="3 11" id="KW-0597">Phosphoprotein</keyword>
<dbReference type="CDD" id="cd00082">
    <property type="entry name" value="HisKA"/>
    <property type="match status" value="1"/>
</dbReference>
<comment type="subunit">
    <text evidence="9">At low DSF concentrations, interacts with RpfF.</text>
</comment>
<keyword evidence="5" id="KW-0547">Nucleotide-binding</keyword>
<dbReference type="Proteomes" id="UP000004892">
    <property type="component" value="Unassembled WGS sequence"/>
</dbReference>
<feature type="domain" description="Response regulatory" evidence="14">
    <location>
        <begin position="932"/>
        <end position="1045"/>
    </location>
</feature>
<dbReference type="GeneID" id="98068484"/>
<dbReference type="InterPro" id="IPR003661">
    <property type="entry name" value="HisK_dim/P_dom"/>
</dbReference>
<evidence type="ECO:0000256" key="10">
    <source>
        <dbReference type="ARBA" id="ARBA00068150"/>
    </source>
</evidence>
<dbReference type="Pfam" id="PF02518">
    <property type="entry name" value="HATPase_c"/>
    <property type="match status" value="1"/>
</dbReference>
<accession>H1DF47</accession>
<dbReference type="CDD" id="cd17546">
    <property type="entry name" value="REC_hyHK_CKI1_RcsC-like"/>
    <property type="match status" value="1"/>
</dbReference>
<evidence type="ECO:0000313" key="17">
    <source>
        <dbReference type="Proteomes" id="UP000004892"/>
    </source>
</evidence>
<dbReference type="Gene3D" id="1.10.287.130">
    <property type="match status" value="1"/>
</dbReference>
<dbReference type="InterPro" id="IPR004358">
    <property type="entry name" value="Sig_transdc_His_kin-like_C"/>
</dbReference>